<evidence type="ECO:0000313" key="1">
    <source>
        <dbReference type="EMBL" id="CAB4545318.1"/>
    </source>
</evidence>
<dbReference type="EMBL" id="CAEZSH010000137">
    <property type="protein sequence ID" value="CAB4545318.1"/>
    <property type="molecule type" value="Genomic_DNA"/>
</dbReference>
<reference evidence="1" key="1">
    <citation type="submission" date="2020-05" db="EMBL/GenBank/DDBJ databases">
        <authorList>
            <person name="Chiriac C."/>
            <person name="Salcher M."/>
            <person name="Ghai R."/>
            <person name="Kavagutti S V."/>
        </authorList>
    </citation>
    <scope>NUCLEOTIDE SEQUENCE</scope>
</reference>
<protein>
    <submittedName>
        <fullName evidence="1">Unannotated protein</fullName>
    </submittedName>
</protein>
<organism evidence="1">
    <name type="scientific">freshwater metagenome</name>
    <dbReference type="NCBI Taxonomy" id="449393"/>
    <lineage>
        <taxon>unclassified sequences</taxon>
        <taxon>metagenomes</taxon>
        <taxon>ecological metagenomes</taxon>
    </lineage>
</organism>
<proteinExistence type="predicted"/>
<name>A0A6J6C4U7_9ZZZZ</name>
<gene>
    <name evidence="1" type="ORF">UFOPK1410_00929</name>
</gene>
<dbReference type="AlphaFoldDB" id="A0A6J6C4U7"/>
<sequence>MSLRQPNLTHRVAHGERIRKVVDVFAGAGKVGELLQVFATKLNQLFANEVFDCLYVVAGNGLGGGKGFYVSIREIFDNGT</sequence>
<accession>A0A6J6C4U7</accession>